<gene>
    <name evidence="1" type="ORF">NE686_06255</name>
</gene>
<reference evidence="1 2" key="1">
    <citation type="submission" date="2022-06" db="EMBL/GenBank/DDBJ databases">
        <title>Isolation of gut microbiota from human fecal samples.</title>
        <authorList>
            <person name="Pamer E.G."/>
            <person name="Barat B."/>
            <person name="Waligurski E."/>
            <person name="Medina S."/>
            <person name="Paddock L."/>
            <person name="Mostad J."/>
        </authorList>
    </citation>
    <scope>NUCLEOTIDE SEQUENCE [LARGE SCALE GENOMIC DNA]</scope>
    <source>
        <strain evidence="1 2">DFI.7.95</strain>
    </source>
</reference>
<comment type="caution">
    <text evidence="1">The sequence shown here is derived from an EMBL/GenBank/DDBJ whole genome shotgun (WGS) entry which is preliminary data.</text>
</comment>
<sequence length="96" mass="11114">MTSRIKIKVVDAKSNFRLRLPSIPFWFITVLFSIALKFKDTAIINMDDLDDDAKFFLKQLDYRMLKDLIYELKSQSSFDLVDISTGDGTMVKISII</sequence>
<dbReference type="EMBL" id="JANGAC010000003">
    <property type="protein sequence ID" value="MCQ4922677.1"/>
    <property type="molecule type" value="Genomic_DNA"/>
</dbReference>
<organism evidence="1 2">
    <name type="scientific">Tissierella carlieri</name>
    <dbReference type="NCBI Taxonomy" id="689904"/>
    <lineage>
        <taxon>Bacteria</taxon>
        <taxon>Bacillati</taxon>
        <taxon>Bacillota</taxon>
        <taxon>Tissierellia</taxon>
        <taxon>Tissierellales</taxon>
        <taxon>Tissierellaceae</taxon>
        <taxon>Tissierella</taxon>
    </lineage>
</organism>
<evidence type="ECO:0000313" key="2">
    <source>
        <dbReference type="Proteomes" id="UP001524478"/>
    </source>
</evidence>
<dbReference type="Proteomes" id="UP001524478">
    <property type="component" value="Unassembled WGS sequence"/>
</dbReference>
<keyword evidence="2" id="KW-1185">Reference proteome</keyword>
<proteinExistence type="predicted"/>
<accession>A0ABT1S887</accession>
<name>A0ABT1S887_9FIRM</name>
<evidence type="ECO:0000313" key="1">
    <source>
        <dbReference type="EMBL" id="MCQ4922677.1"/>
    </source>
</evidence>
<protein>
    <submittedName>
        <fullName evidence="1">Uncharacterized protein</fullName>
    </submittedName>
</protein>
<dbReference type="RefSeq" id="WP_256310848.1">
    <property type="nucleotide sequence ID" value="NZ_JANGAC010000003.1"/>
</dbReference>